<proteinExistence type="predicted"/>
<dbReference type="PANTHER" id="PTHR23049">
    <property type="entry name" value="MYOSIN REGULATORY LIGHT CHAIN 2"/>
    <property type="match status" value="1"/>
</dbReference>
<dbReference type="InterPro" id="IPR002048">
    <property type="entry name" value="EF_hand_dom"/>
</dbReference>
<evidence type="ECO:0000256" key="1">
    <source>
        <dbReference type="ARBA" id="ARBA00022737"/>
    </source>
</evidence>
<dbReference type="PROSITE" id="PS50222">
    <property type="entry name" value="EF_HAND_2"/>
    <property type="match status" value="1"/>
</dbReference>
<dbReference type="SUPFAM" id="SSF47473">
    <property type="entry name" value="EF-hand"/>
    <property type="match status" value="1"/>
</dbReference>
<dbReference type="Gene3D" id="1.10.238.10">
    <property type="entry name" value="EF-hand"/>
    <property type="match status" value="1"/>
</dbReference>
<dbReference type="GO" id="GO:0043226">
    <property type="term" value="C:organelle"/>
    <property type="evidence" value="ECO:0007669"/>
    <property type="project" value="UniProtKB-ARBA"/>
</dbReference>
<keyword evidence="2" id="KW-0106">Calcium</keyword>
<feature type="domain" description="EF-hand" evidence="3">
    <location>
        <begin position="26"/>
        <end position="61"/>
    </location>
</feature>
<keyword evidence="1" id="KW-0677">Repeat</keyword>
<dbReference type="Pfam" id="PF13499">
    <property type="entry name" value="EF-hand_7"/>
    <property type="match status" value="1"/>
</dbReference>
<evidence type="ECO:0000259" key="3">
    <source>
        <dbReference type="PROSITE" id="PS50222"/>
    </source>
</evidence>
<gene>
    <name evidence="4" type="ORF">HAND00432_LOCUS32511</name>
</gene>
<dbReference type="AlphaFoldDB" id="A0A6T8P8Y1"/>
<dbReference type="InterPro" id="IPR050403">
    <property type="entry name" value="Myosin_RLC"/>
</dbReference>
<evidence type="ECO:0000256" key="2">
    <source>
        <dbReference type="ARBA" id="ARBA00022837"/>
    </source>
</evidence>
<protein>
    <recommendedName>
        <fullName evidence="3">EF-hand domain-containing protein</fullName>
    </recommendedName>
</protein>
<sequence>MNHDDDHDGMDGGKDEWEVLGLEKRIDLENLKRVFERLDLNKDGKIDVEELQAMYEDLGYKPRKQTEYGVSEVEDVIWEVDEDANGYIDWDNFVQLYMRCRKDKSGKEPTRLYNLIEFMVCDKDGGGTMSEDECMEILFHRFGKEQMKEMTDKLFKHNSDEAEKEFSYTEFLQLVDDKNGILGQAAKKGR</sequence>
<dbReference type="GO" id="GO:0005509">
    <property type="term" value="F:calcium ion binding"/>
    <property type="evidence" value="ECO:0007669"/>
    <property type="project" value="InterPro"/>
</dbReference>
<dbReference type="FunFam" id="1.10.238.10:FF:000178">
    <property type="entry name" value="Calmodulin-2 A"/>
    <property type="match status" value="1"/>
</dbReference>
<accession>A0A6T8P8Y1</accession>
<evidence type="ECO:0000313" key="4">
    <source>
        <dbReference type="EMBL" id="CAD8981501.1"/>
    </source>
</evidence>
<dbReference type="InterPro" id="IPR018247">
    <property type="entry name" value="EF_Hand_1_Ca_BS"/>
</dbReference>
<dbReference type="InterPro" id="IPR011992">
    <property type="entry name" value="EF-hand-dom_pair"/>
</dbReference>
<organism evidence="4">
    <name type="scientific">Hemiselmis andersenii</name>
    <name type="common">Cryptophyte alga</name>
    <dbReference type="NCBI Taxonomy" id="464988"/>
    <lineage>
        <taxon>Eukaryota</taxon>
        <taxon>Cryptophyceae</taxon>
        <taxon>Cryptomonadales</taxon>
        <taxon>Hemiselmidaceae</taxon>
        <taxon>Hemiselmis</taxon>
    </lineage>
</organism>
<dbReference type="EMBL" id="HBFX01053978">
    <property type="protein sequence ID" value="CAD8981501.1"/>
    <property type="molecule type" value="Transcribed_RNA"/>
</dbReference>
<name>A0A6T8P8Y1_HEMAN</name>
<dbReference type="PROSITE" id="PS00018">
    <property type="entry name" value="EF_HAND_1"/>
    <property type="match status" value="1"/>
</dbReference>
<reference evidence="4" key="1">
    <citation type="submission" date="2021-01" db="EMBL/GenBank/DDBJ databases">
        <authorList>
            <person name="Corre E."/>
            <person name="Pelletier E."/>
            <person name="Niang G."/>
            <person name="Scheremetjew M."/>
            <person name="Finn R."/>
            <person name="Kale V."/>
            <person name="Holt S."/>
            <person name="Cochrane G."/>
            <person name="Meng A."/>
            <person name="Brown T."/>
            <person name="Cohen L."/>
        </authorList>
    </citation>
    <scope>NUCLEOTIDE SEQUENCE</scope>
    <source>
        <strain evidence="4">CCMP644</strain>
    </source>
</reference>
<dbReference type="SMART" id="SM00054">
    <property type="entry name" value="EFh"/>
    <property type="match status" value="3"/>
</dbReference>